<dbReference type="Gene3D" id="3.10.450.50">
    <property type="match status" value="1"/>
</dbReference>
<proteinExistence type="predicted"/>
<organism evidence="2 3">
    <name type="scientific">Candidatus Brocadia fulgida</name>
    <dbReference type="NCBI Taxonomy" id="380242"/>
    <lineage>
        <taxon>Bacteria</taxon>
        <taxon>Pseudomonadati</taxon>
        <taxon>Planctomycetota</taxon>
        <taxon>Candidatus Brocadiia</taxon>
        <taxon>Candidatus Brocadiales</taxon>
        <taxon>Candidatus Brocadiaceae</taxon>
        <taxon>Candidatus Brocadia</taxon>
    </lineage>
</organism>
<evidence type="ECO:0000313" key="3">
    <source>
        <dbReference type="Proteomes" id="UP000034954"/>
    </source>
</evidence>
<dbReference type="EMBL" id="LAQJ01000086">
    <property type="protein sequence ID" value="KKO20642.1"/>
    <property type="molecule type" value="Genomic_DNA"/>
</dbReference>
<dbReference type="SUPFAM" id="SSF103642">
    <property type="entry name" value="Sec-C motif"/>
    <property type="match status" value="1"/>
</dbReference>
<keyword evidence="1" id="KW-0175">Coiled coil</keyword>
<dbReference type="InterPro" id="IPR004027">
    <property type="entry name" value="SEC_C_motif"/>
</dbReference>
<name>A0A0M2UXR3_9BACT</name>
<dbReference type="AlphaFoldDB" id="A0A0M2UXR3"/>
<protein>
    <submittedName>
        <fullName evidence="2">Uncharacterized protein</fullName>
    </submittedName>
</protein>
<dbReference type="Proteomes" id="UP000034954">
    <property type="component" value="Unassembled WGS sequence"/>
</dbReference>
<evidence type="ECO:0000313" key="2">
    <source>
        <dbReference type="EMBL" id="KKO20642.1"/>
    </source>
</evidence>
<dbReference type="Pfam" id="PF02810">
    <property type="entry name" value="SEC-C"/>
    <property type="match status" value="1"/>
</dbReference>
<comment type="caution">
    <text evidence="2">The sequence shown here is derived from an EMBL/GenBank/DDBJ whole genome shotgun (WGS) entry which is preliminary data.</text>
</comment>
<feature type="coiled-coil region" evidence="1">
    <location>
        <begin position="30"/>
        <end position="57"/>
    </location>
</feature>
<gene>
    <name evidence="2" type="ORF">BROFUL_00625</name>
</gene>
<accession>A0A0M2UXR3</accession>
<keyword evidence="3" id="KW-1185">Reference proteome</keyword>
<evidence type="ECO:0000256" key="1">
    <source>
        <dbReference type="SAM" id="Coils"/>
    </source>
</evidence>
<sequence length="288" mass="33691">MFITSEVESLYRKSKPSIKKLFYFSNHLSFQECREQIDQLKNNLTVAKEEHKASHEEVLNEFYVLSRFVDMLSSYCDLWKKIIKMEFSSSWNSLQDALDQLRQVKKFSSRNTNQAVSFFENQLLELEKLYPYRVFCSVGITVERFECSICGRDIDTFDCHHTRGELYRGQMAYGIAHNVVETDHVAMVKHPADKRCVVVYDDNGEQFELIRFLSELITTNKLQPFDFGELQFSKKKAKNHEFQKKKRNSPCYCGSGKKFKKCCISKEYVNGDHVDIVAKLTNIEEIIG</sequence>
<reference evidence="2 3" key="1">
    <citation type="journal article" date="2013" name="BMC Microbiol.">
        <title>Identification of the type II cytochrome c maturation pathway in anammox bacteria by comparative genomics.</title>
        <authorList>
            <person name="Ferousi C."/>
            <person name="Speth D.R."/>
            <person name="Reimann J."/>
            <person name="Op den Camp H.J."/>
            <person name="Allen J.W."/>
            <person name="Keltjens J.T."/>
            <person name="Jetten M.S."/>
        </authorList>
    </citation>
    <scope>NUCLEOTIDE SEQUENCE [LARGE SCALE GENOMIC DNA]</scope>
    <source>
        <strain evidence="2">RU1</strain>
    </source>
</reference>